<name>A0A5K3EJ22_MESCO</name>
<feature type="transmembrane region" description="Helical" evidence="1">
    <location>
        <begin position="35"/>
        <end position="55"/>
    </location>
</feature>
<protein>
    <submittedName>
        <fullName evidence="2">Uncharacterized protein</fullName>
    </submittedName>
</protein>
<reference evidence="2" key="1">
    <citation type="submission" date="2019-11" db="UniProtKB">
        <authorList>
            <consortium name="WormBaseParasite"/>
        </authorList>
    </citation>
    <scope>IDENTIFICATION</scope>
</reference>
<dbReference type="WBParaSite" id="MCU_000622-RA">
    <property type="protein sequence ID" value="MCU_000622-RA"/>
    <property type="gene ID" value="MCU_000622"/>
</dbReference>
<accession>A0A5K3EJ22</accession>
<evidence type="ECO:0000256" key="1">
    <source>
        <dbReference type="SAM" id="Phobius"/>
    </source>
</evidence>
<sequence length="60" mass="6558">MKKTGSTGKALLTNHKPEPCIRCCPSESSLLAPLLIMYCFSSLLVSGWLLILYVGHSNAY</sequence>
<keyword evidence="1" id="KW-0812">Transmembrane</keyword>
<keyword evidence="1" id="KW-0472">Membrane</keyword>
<evidence type="ECO:0000313" key="2">
    <source>
        <dbReference type="WBParaSite" id="MCU_000622-RA"/>
    </source>
</evidence>
<dbReference type="AlphaFoldDB" id="A0A5K3EJ22"/>
<proteinExistence type="predicted"/>
<organism evidence="2">
    <name type="scientific">Mesocestoides corti</name>
    <name type="common">Flatworm</name>
    <dbReference type="NCBI Taxonomy" id="53468"/>
    <lineage>
        <taxon>Eukaryota</taxon>
        <taxon>Metazoa</taxon>
        <taxon>Spiralia</taxon>
        <taxon>Lophotrochozoa</taxon>
        <taxon>Platyhelminthes</taxon>
        <taxon>Cestoda</taxon>
        <taxon>Eucestoda</taxon>
        <taxon>Cyclophyllidea</taxon>
        <taxon>Mesocestoididae</taxon>
        <taxon>Mesocestoides</taxon>
    </lineage>
</organism>
<keyword evidence="1" id="KW-1133">Transmembrane helix</keyword>